<evidence type="ECO:0000256" key="11">
    <source>
        <dbReference type="PIRSR" id="PIRSR601461-1"/>
    </source>
</evidence>
<accession>A0AAD2DUC9</accession>
<comment type="subcellular location">
    <subcellularLocation>
        <location evidence="1">Cell membrane</location>
        <topology evidence="1">Lipid-anchor</topology>
    </subcellularLocation>
</comment>
<proteinExistence type="inferred from homology"/>
<evidence type="ECO:0000256" key="14">
    <source>
        <dbReference type="SAM" id="SignalP"/>
    </source>
</evidence>
<feature type="region of interest" description="Disordered" evidence="13">
    <location>
        <begin position="463"/>
        <end position="500"/>
    </location>
</feature>
<feature type="chain" id="PRO_5042144774" description="Peptidase A1 domain-containing protein" evidence="14">
    <location>
        <begin position="23"/>
        <end position="529"/>
    </location>
</feature>
<dbReference type="GO" id="GO:0006508">
    <property type="term" value="P:proteolysis"/>
    <property type="evidence" value="ECO:0007669"/>
    <property type="project" value="UniProtKB-KW"/>
</dbReference>
<evidence type="ECO:0000256" key="2">
    <source>
        <dbReference type="ARBA" id="ARBA00007447"/>
    </source>
</evidence>
<dbReference type="PANTHER" id="PTHR13683:SF826">
    <property type="entry name" value="ASPARTYL PROTEASE FAMILY PROTEIN 1"/>
    <property type="match status" value="1"/>
</dbReference>
<dbReference type="AlphaFoldDB" id="A0AAD2DUC9"/>
<dbReference type="SUPFAM" id="SSF50630">
    <property type="entry name" value="Acid proteases"/>
    <property type="match status" value="1"/>
</dbReference>
<keyword evidence="7 12" id="KW-0378">Hydrolase</keyword>
<feature type="signal peptide" evidence="14">
    <location>
        <begin position="1"/>
        <end position="22"/>
    </location>
</feature>
<dbReference type="PROSITE" id="PS00141">
    <property type="entry name" value="ASP_PROTEASE"/>
    <property type="match status" value="1"/>
</dbReference>
<keyword evidence="4 12" id="KW-0645">Protease</keyword>
<keyword evidence="10" id="KW-0449">Lipoprotein</keyword>
<dbReference type="Pfam" id="PF14541">
    <property type="entry name" value="TAXi_C"/>
    <property type="match status" value="1"/>
</dbReference>
<evidence type="ECO:0000256" key="3">
    <source>
        <dbReference type="ARBA" id="ARBA00022475"/>
    </source>
</evidence>
<evidence type="ECO:0000256" key="4">
    <source>
        <dbReference type="ARBA" id="ARBA00022670"/>
    </source>
</evidence>
<dbReference type="Pfam" id="PF14543">
    <property type="entry name" value="TAXi_N"/>
    <property type="match status" value="1"/>
</dbReference>
<dbReference type="Gene3D" id="2.40.70.10">
    <property type="entry name" value="Acid Proteases"/>
    <property type="match status" value="2"/>
</dbReference>
<dbReference type="PRINTS" id="PR00792">
    <property type="entry name" value="PEPSIN"/>
</dbReference>
<evidence type="ECO:0000256" key="12">
    <source>
        <dbReference type="RuleBase" id="RU000454"/>
    </source>
</evidence>
<dbReference type="GO" id="GO:0004190">
    <property type="term" value="F:aspartic-type endopeptidase activity"/>
    <property type="evidence" value="ECO:0007669"/>
    <property type="project" value="UniProtKB-KW"/>
</dbReference>
<reference evidence="16" key="1">
    <citation type="submission" date="2023-05" db="EMBL/GenBank/DDBJ databases">
        <authorList>
            <person name="Huff M."/>
        </authorList>
    </citation>
    <scope>NUCLEOTIDE SEQUENCE</scope>
</reference>
<dbReference type="GO" id="GO:0005886">
    <property type="term" value="C:plasma membrane"/>
    <property type="evidence" value="ECO:0007669"/>
    <property type="project" value="UniProtKB-SubCell"/>
</dbReference>
<sequence length="529" mass="57147">MDSNHICLLILVTLSSALSSEGFGTFGFDIHPRYSDPVKDFLNIDGLPEKGSLDYYAAMAHRDQLIKAHRLAVTPADSTHLSFIGSNETYRLSSLGFLHYAIVTVGTPALTFIVALDTGSNLFWLPCDCTSCARSLNTTSGKPLKLNIYSPSKSSTSVPVPCNSTACGEERRCSVTHKACAYQAVYLSGNTSTSGILVDDVLHLATDDSQEKVVDAPITLGCGIIQTGDFLIGAAPNGLFGLGMDSLSIPSILASKGLAANSFSMCFGPDGIGRMVFGDKGTPAQKTTPFNLQQSHTTYNITVTQIIVGENTTNLEFTAIFDSGTSFTYLNASYSFIAKGFDSQVSEPRYQPETQIIFDYCYELSANQESFNTPDLNLTMKGGDQFYVKAPIIVIPRQGGYAYCLAIVKSQDIDIIGQNFMTGYRIVFDREEMVLGWTDSDCYDSNPSKNVSNILPVNKNNSAEAPSPSILDPQDTIGNKTHSPDSAPPPSSPTVPTRPLIGNSATRLTSISCKLVMAIFIHYLIIHFS</sequence>
<evidence type="ECO:0000313" key="16">
    <source>
        <dbReference type="EMBL" id="CAI9764291.1"/>
    </source>
</evidence>
<evidence type="ECO:0000256" key="10">
    <source>
        <dbReference type="ARBA" id="ARBA00023288"/>
    </source>
</evidence>
<keyword evidence="6 12" id="KW-0064">Aspartyl protease</keyword>
<evidence type="ECO:0000313" key="17">
    <source>
        <dbReference type="Proteomes" id="UP000834106"/>
    </source>
</evidence>
<protein>
    <recommendedName>
        <fullName evidence="15">Peptidase A1 domain-containing protein</fullName>
    </recommendedName>
</protein>
<comment type="similarity">
    <text evidence="2 12">Belongs to the peptidase A1 family.</text>
</comment>
<name>A0AAD2DUC9_9LAMI</name>
<organism evidence="16 17">
    <name type="scientific">Fraxinus pennsylvanica</name>
    <dbReference type="NCBI Taxonomy" id="56036"/>
    <lineage>
        <taxon>Eukaryota</taxon>
        <taxon>Viridiplantae</taxon>
        <taxon>Streptophyta</taxon>
        <taxon>Embryophyta</taxon>
        <taxon>Tracheophyta</taxon>
        <taxon>Spermatophyta</taxon>
        <taxon>Magnoliopsida</taxon>
        <taxon>eudicotyledons</taxon>
        <taxon>Gunneridae</taxon>
        <taxon>Pentapetalae</taxon>
        <taxon>asterids</taxon>
        <taxon>lamiids</taxon>
        <taxon>Lamiales</taxon>
        <taxon>Oleaceae</taxon>
        <taxon>Oleeae</taxon>
        <taxon>Fraxinus</taxon>
    </lineage>
</organism>
<dbReference type="FunFam" id="2.40.70.10:FF:000012">
    <property type="entry name" value="Aspartyl protease family protein 1"/>
    <property type="match status" value="1"/>
</dbReference>
<dbReference type="InterPro" id="IPR032799">
    <property type="entry name" value="TAXi_C"/>
</dbReference>
<keyword evidence="3" id="KW-1003">Cell membrane</keyword>
<feature type="domain" description="Peptidase A1" evidence="15">
    <location>
        <begin position="99"/>
        <end position="438"/>
    </location>
</feature>
<evidence type="ECO:0000256" key="5">
    <source>
        <dbReference type="ARBA" id="ARBA00022729"/>
    </source>
</evidence>
<dbReference type="InterPro" id="IPR021109">
    <property type="entry name" value="Peptidase_aspartic_dom_sf"/>
</dbReference>
<dbReference type="InterPro" id="IPR001461">
    <property type="entry name" value="Aspartic_peptidase_A1"/>
</dbReference>
<dbReference type="InterPro" id="IPR032861">
    <property type="entry name" value="TAXi_N"/>
</dbReference>
<gene>
    <name evidence="16" type="ORF">FPE_LOCUS11721</name>
</gene>
<dbReference type="PANTHER" id="PTHR13683">
    <property type="entry name" value="ASPARTYL PROTEASES"/>
    <property type="match status" value="1"/>
</dbReference>
<keyword evidence="9" id="KW-0325">Glycoprotein</keyword>
<evidence type="ECO:0000256" key="1">
    <source>
        <dbReference type="ARBA" id="ARBA00004193"/>
    </source>
</evidence>
<dbReference type="FunFam" id="2.40.70.10:FF:000014">
    <property type="entry name" value="Aspartyl protease family protein 1"/>
    <property type="match status" value="1"/>
</dbReference>
<evidence type="ECO:0000256" key="6">
    <source>
        <dbReference type="ARBA" id="ARBA00022750"/>
    </source>
</evidence>
<evidence type="ECO:0000256" key="9">
    <source>
        <dbReference type="ARBA" id="ARBA00023180"/>
    </source>
</evidence>
<feature type="active site" evidence="11">
    <location>
        <position position="322"/>
    </location>
</feature>
<feature type="active site" evidence="11">
    <location>
        <position position="117"/>
    </location>
</feature>
<dbReference type="EMBL" id="OU503042">
    <property type="protein sequence ID" value="CAI9764291.1"/>
    <property type="molecule type" value="Genomic_DNA"/>
</dbReference>
<evidence type="ECO:0000256" key="7">
    <source>
        <dbReference type="ARBA" id="ARBA00022801"/>
    </source>
</evidence>
<evidence type="ECO:0000259" key="15">
    <source>
        <dbReference type="PROSITE" id="PS51767"/>
    </source>
</evidence>
<dbReference type="InterPro" id="IPR001969">
    <property type="entry name" value="Aspartic_peptidase_AS"/>
</dbReference>
<dbReference type="PROSITE" id="PS51767">
    <property type="entry name" value="PEPTIDASE_A1"/>
    <property type="match status" value="1"/>
</dbReference>
<evidence type="ECO:0000256" key="13">
    <source>
        <dbReference type="SAM" id="MobiDB-lite"/>
    </source>
</evidence>
<keyword evidence="8" id="KW-0472">Membrane</keyword>
<dbReference type="InterPro" id="IPR033121">
    <property type="entry name" value="PEPTIDASE_A1"/>
</dbReference>
<dbReference type="Proteomes" id="UP000834106">
    <property type="component" value="Chromosome 7"/>
</dbReference>
<evidence type="ECO:0000256" key="8">
    <source>
        <dbReference type="ARBA" id="ARBA00023136"/>
    </source>
</evidence>
<keyword evidence="5 14" id="KW-0732">Signal</keyword>
<keyword evidence="17" id="KW-1185">Reference proteome</keyword>